<dbReference type="RefSeq" id="WP_169680148.1">
    <property type="nucleotide sequence ID" value="NZ_JABBNU010000004.1"/>
</dbReference>
<keyword evidence="1" id="KW-1133">Transmembrane helix</keyword>
<accession>A0A848IVB7</accession>
<dbReference type="Proteomes" id="UP000559010">
    <property type="component" value="Unassembled WGS sequence"/>
</dbReference>
<reference evidence="2 3" key="1">
    <citation type="submission" date="2020-04" db="EMBL/GenBank/DDBJ databases">
        <title>Flammeovirgaceae bacterium KN852 isolated from deep sea.</title>
        <authorList>
            <person name="Zhang D.-C."/>
        </authorList>
    </citation>
    <scope>NUCLEOTIDE SEQUENCE [LARGE SCALE GENOMIC DNA]</scope>
    <source>
        <strain evidence="2 3">KN852</strain>
    </source>
</reference>
<organism evidence="2 3">
    <name type="scientific">Marinigracilibium pacificum</name>
    <dbReference type="NCBI Taxonomy" id="2729599"/>
    <lineage>
        <taxon>Bacteria</taxon>
        <taxon>Pseudomonadati</taxon>
        <taxon>Bacteroidota</taxon>
        <taxon>Cytophagia</taxon>
        <taxon>Cytophagales</taxon>
        <taxon>Flammeovirgaceae</taxon>
        <taxon>Marinigracilibium</taxon>
    </lineage>
</organism>
<gene>
    <name evidence="2" type="ORF">HH304_08435</name>
</gene>
<feature type="transmembrane region" description="Helical" evidence="1">
    <location>
        <begin position="6"/>
        <end position="23"/>
    </location>
</feature>
<comment type="caution">
    <text evidence="2">The sequence shown here is derived from an EMBL/GenBank/DDBJ whole genome shotgun (WGS) entry which is preliminary data.</text>
</comment>
<protein>
    <submittedName>
        <fullName evidence="2">Uncharacterized protein</fullName>
    </submittedName>
</protein>
<evidence type="ECO:0000313" key="3">
    <source>
        <dbReference type="Proteomes" id="UP000559010"/>
    </source>
</evidence>
<dbReference type="AlphaFoldDB" id="A0A848IVB7"/>
<dbReference type="EMBL" id="JABBNU010000004">
    <property type="protein sequence ID" value="NMM48423.1"/>
    <property type="molecule type" value="Genomic_DNA"/>
</dbReference>
<keyword evidence="1" id="KW-0472">Membrane</keyword>
<evidence type="ECO:0000256" key="1">
    <source>
        <dbReference type="SAM" id="Phobius"/>
    </source>
</evidence>
<keyword evidence="1" id="KW-0812">Transmembrane</keyword>
<keyword evidence="3" id="KW-1185">Reference proteome</keyword>
<sequence>MNHYWLNIILIFLAALIAFVFSVKTQGKERIIKITGSFLLAIGLYLLLFPLANNADLDTSNIYLVGTGYDSTIFSPIKGENNIVIYEDSVNNNHFIDPSLVENIKIVSPWEDQLKLRSYLIDNRKAEVLYNRKFEEPFSCDYSTSVGKDWQLNLKPYLLSKYDSIAININNEIIAAKRLDTDKQIDFVINHKFKSPGKSILNVEFYKGFNKVRTSKLGVNVLPYTPKKIGLFTQTPNSEFNTLVRWLESEGHSYFYRSQISRDRFLNKSAGEFEPYQFNQEWLYQFDLFIVSSDAFNSYEWSIISDLINQNGKGLIITGDNRRGVNLAINYLNVNLKTYWQEGQRISYNVNVHGTRETLARSSLAGLKGNELSFDLYKNSELNELKWPYFISGNGRVTVLPFNTTFEIMLRGSEDVYNEIWQVPIKIVSNAVSDPVFIKFPYLTKNRLFTGEIISVDLPGNGNFDALELNMVPNLNRISGAIDSTGWVEFRYNSGNSFMLYVYDNDWPEFNVIENSIKTEESIIEHNQGIKSNDLLISKYKEPGWLSLLLIIGGMALIWLAPKI</sequence>
<feature type="transmembrane region" description="Helical" evidence="1">
    <location>
        <begin position="35"/>
        <end position="52"/>
    </location>
</feature>
<feature type="transmembrane region" description="Helical" evidence="1">
    <location>
        <begin position="544"/>
        <end position="561"/>
    </location>
</feature>
<proteinExistence type="predicted"/>
<name>A0A848IVB7_9BACT</name>
<evidence type="ECO:0000313" key="2">
    <source>
        <dbReference type="EMBL" id="NMM48423.1"/>
    </source>
</evidence>